<dbReference type="Pfam" id="PF09764">
    <property type="entry name" value="Nt_Gln_amidase"/>
    <property type="match status" value="1"/>
</dbReference>
<keyword evidence="11" id="KW-1185">Reference proteome</keyword>
<comment type="similarity">
    <text evidence="1 8">Belongs to the NTAQ1 family.</text>
</comment>
<evidence type="ECO:0000313" key="10">
    <source>
        <dbReference type="EMBL" id="CBJ34031.1"/>
    </source>
</evidence>
<dbReference type="Proteomes" id="UP000002630">
    <property type="component" value="Unassembled WGS sequence"/>
</dbReference>
<dbReference type="Gene3D" id="3.10.620.10">
    <property type="entry name" value="Protein N-terminal glutamine amidohydrolase, alpha beta roll"/>
    <property type="match status" value="1"/>
</dbReference>
<dbReference type="GO" id="GO:0005634">
    <property type="term" value="C:nucleus"/>
    <property type="evidence" value="ECO:0007669"/>
    <property type="project" value="TreeGrafter"/>
</dbReference>
<evidence type="ECO:0000256" key="8">
    <source>
        <dbReference type="RuleBase" id="RU367082"/>
    </source>
</evidence>
<dbReference type="InterPro" id="IPR023128">
    <property type="entry name" value="Prot_N_Gln_amidohydro_ab_roll"/>
</dbReference>
<dbReference type="PANTHER" id="PTHR13035">
    <property type="entry name" value="PROTEIN N-TERMINAL GLUTAMINE AMIDOHYDROLASE"/>
    <property type="match status" value="1"/>
</dbReference>
<reference evidence="10 11" key="1">
    <citation type="journal article" date="2010" name="Nature">
        <title>The Ectocarpus genome and the independent evolution of multicellularity in brown algae.</title>
        <authorList>
            <person name="Cock J.M."/>
            <person name="Sterck L."/>
            <person name="Rouze P."/>
            <person name="Scornet D."/>
            <person name="Allen A.E."/>
            <person name="Amoutzias G."/>
            <person name="Anthouard V."/>
            <person name="Artiguenave F."/>
            <person name="Aury J.M."/>
            <person name="Badger J.H."/>
            <person name="Beszteri B."/>
            <person name="Billiau K."/>
            <person name="Bonnet E."/>
            <person name="Bothwell J.H."/>
            <person name="Bowler C."/>
            <person name="Boyen C."/>
            <person name="Brownlee C."/>
            <person name="Carrano C.J."/>
            <person name="Charrier B."/>
            <person name="Cho G.Y."/>
            <person name="Coelho S.M."/>
            <person name="Collen J."/>
            <person name="Corre E."/>
            <person name="Da Silva C."/>
            <person name="Delage L."/>
            <person name="Delaroque N."/>
            <person name="Dittami S.M."/>
            <person name="Doulbeau S."/>
            <person name="Elias M."/>
            <person name="Farnham G."/>
            <person name="Gachon C.M."/>
            <person name="Gschloessl B."/>
            <person name="Heesch S."/>
            <person name="Jabbari K."/>
            <person name="Jubin C."/>
            <person name="Kawai H."/>
            <person name="Kimura K."/>
            <person name="Kloareg B."/>
            <person name="Kupper F.C."/>
            <person name="Lang D."/>
            <person name="Le Bail A."/>
            <person name="Leblanc C."/>
            <person name="Lerouge P."/>
            <person name="Lohr M."/>
            <person name="Lopez P.J."/>
            <person name="Martens C."/>
            <person name="Maumus F."/>
            <person name="Michel G."/>
            <person name="Miranda-Saavedra D."/>
            <person name="Morales J."/>
            <person name="Moreau H."/>
            <person name="Motomura T."/>
            <person name="Nagasato C."/>
            <person name="Napoli C.A."/>
            <person name="Nelson D.R."/>
            <person name="Nyvall-Collen P."/>
            <person name="Peters A.F."/>
            <person name="Pommier C."/>
            <person name="Potin P."/>
            <person name="Poulain J."/>
            <person name="Quesneville H."/>
            <person name="Read B."/>
            <person name="Rensing S.A."/>
            <person name="Ritter A."/>
            <person name="Rousvoal S."/>
            <person name="Samanta M."/>
            <person name="Samson G."/>
            <person name="Schroeder D.C."/>
            <person name="Segurens B."/>
            <person name="Strittmatter M."/>
            <person name="Tonon T."/>
            <person name="Tregear J.W."/>
            <person name="Valentin K."/>
            <person name="von Dassow P."/>
            <person name="Yamagishi T."/>
            <person name="Van de Peer Y."/>
            <person name="Wincker P."/>
        </authorList>
    </citation>
    <scope>NUCLEOTIDE SEQUENCE [LARGE SCALE GENOMIC DNA]</scope>
    <source>
        <strain evidence="11">Ec32 / CCAP1310/4</strain>
    </source>
</reference>
<comment type="function">
    <text evidence="8">Mediates the side-chain deamidation of N-terminal glutamine residues to glutamate, an important step in N-end rule pathway of protein degradation. Conversion of the resulting N-terminal glutamine to glutamate renders the protein susceptible to arginylation, polyubiquitination and degradation as specified by the N-end rule. Does not act on substrates with internal or C-terminal glutamine and does not act on non-glutamine residues in any position.</text>
</comment>
<name>D7G894_ECTSI</name>
<dbReference type="OrthoDB" id="191192at2759"/>
<dbReference type="GO" id="GO:0070773">
    <property type="term" value="F:protein-N-terminal glutamine amidohydrolase activity"/>
    <property type="evidence" value="ECO:0007669"/>
    <property type="project" value="UniProtKB-UniRule"/>
</dbReference>
<proteinExistence type="inferred from homology"/>
<sequence length="91" mass="10272">MNIDQQYRQMFRVVAARECVDHFSSDRSHMIEAGGAYSAQPPGFPPLRGPRATSSNNMNEWINMDATTGRGRVLNLEDMEAFVARGPHRFT</sequence>
<dbReference type="GO" id="GO:0008418">
    <property type="term" value="F:protein-N-terminal asparagine amidohydrolase activity"/>
    <property type="evidence" value="ECO:0007669"/>
    <property type="project" value="UniProtKB-UniRule"/>
</dbReference>
<dbReference type="InParanoid" id="D7G894"/>
<dbReference type="EC" id="3.5.1.122" evidence="3 8"/>
<dbReference type="PANTHER" id="PTHR13035:SF0">
    <property type="entry name" value="PROTEIN N-TERMINAL GLUTAMINE AMIDOHYDROLASE"/>
    <property type="match status" value="1"/>
</dbReference>
<evidence type="ECO:0000256" key="6">
    <source>
        <dbReference type="ARBA" id="ARBA00029677"/>
    </source>
</evidence>
<evidence type="ECO:0000256" key="3">
    <source>
        <dbReference type="ARBA" id="ARBA00012718"/>
    </source>
</evidence>
<evidence type="ECO:0000256" key="2">
    <source>
        <dbReference type="ARBA" id="ARBA00011245"/>
    </source>
</evidence>
<comment type="catalytic activity">
    <reaction evidence="7 8">
        <text>N-terminal L-glutaminyl-[protein] + H2O = N-terminal L-glutamyl-[protein] + NH4(+)</text>
        <dbReference type="Rhea" id="RHEA:50680"/>
        <dbReference type="Rhea" id="RHEA-COMP:12668"/>
        <dbReference type="Rhea" id="RHEA-COMP:12777"/>
        <dbReference type="ChEBI" id="CHEBI:15377"/>
        <dbReference type="ChEBI" id="CHEBI:28938"/>
        <dbReference type="ChEBI" id="CHEBI:64721"/>
        <dbReference type="ChEBI" id="CHEBI:64722"/>
        <dbReference type="EC" id="3.5.1.122"/>
    </reaction>
</comment>
<accession>D7G894</accession>
<dbReference type="AlphaFoldDB" id="D7G894"/>
<dbReference type="EMBL" id="FN649760">
    <property type="protein sequence ID" value="CBJ34031.1"/>
    <property type="molecule type" value="Genomic_DNA"/>
</dbReference>
<dbReference type="InterPro" id="IPR037132">
    <property type="entry name" value="N_Gln_amidohydro_ab_roll_sf"/>
</dbReference>
<protein>
    <recommendedName>
        <fullName evidence="4 8">Protein N-terminal glutamine amidohydrolase</fullName>
        <ecNumber evidence="3 8">3.5.1.122</ecNumber>
    </recommendedName>
    <alternativeName>
        <fullName evidence="6 8">Protein NH2-terminal glutamine deamidase</fullName>
    </alternativeName>
</protein>
<feature type="domain" description="Protein N-terminal glutamine amidohydrolase alpha beta roll" evidence="9">
    <location>
        <begin position="2"/>
        <end position="82"/>
    </location>
</feature>
<evidence type="ECO:0000259" key="9">
    <source>
        <dbReference type="Pfam" id="PF09764"/>
    </source>
</evidence>
<keyword evidence="5 8" id="KW-0378">Hydrolase</keyword>
<evidence type="ECO:0000313" key="11">
    <source>
        <dbReference type="Proteomes" id="UP000002630"/>
    </source>
</evidence>
<gene>
    <name evidence="10" type="ORF">Esi_0879_0001</name>
</gene>
<evidence type="ECO:0000256" key="5">
    <source>
        <dbReference type="ARBA" id="ARBA00022801"/>
    </source>
</evidence>
<evidence type="ECO:0000256" key="1">
    <source>
        <dbReference type="ARBA" id="ARBA00008985"/>
    </source>
</evidence>
<comment type="subunit">
    <text evidence="2 8">Monomer.</text>
</comment>
<dbReference type="GO" id="GO:0005829">
    <property type="term" value="C:cytosol"/>
    <property type="evidence" value="ECO:0007669"/>
    <property type="project" value="TreeGrafter"/>
</dbReference>
<organism evidence="10 11">
    <name type="scientific">Ectocarpus siliculosus</name>
    <name type="common">Brown alga</name>
    <name type="synonym">Conferva siliculosa</name>
    <dbReference type="NCBI Taxonomy" id="2880"/>
    <lineage>
        <taxon>Eukaryota</taxon>
        <taxon>Sar</taxon>
        <taxon>Stramenopiles</taxon>
        <taxon>Ochrophyta</taxon>
        <taxon>PX clade</taxon>
        <taxon>Phaeophyceae</taxon>
        <taxon>Ectocarpales</taxon>
        <taxon>Ectocarpaceae</taxon>
        <taxon>Ectocarpus</taxon>
    </lineage>
</organism>
<evidence type="ECO:0000256" key="4">
    <source>
        <dbReference type="ARBA" id="ARBA00021247"/>
    </source>
</evidence>
<evidence type="ECO:0000256" key="7">
    <source>
        <dbReference type="ARBA" id="ARBA00048768"/>
    </source>
</evidence>
<dbReference type="InterPro" id="IPR039733">
    <property type="entry name" value="NTAQ1"/>
</dbReference>